<sequence length="225" mass="25628">MDTLVEKPTKGRGARQHVLKYTRERDNVASARSEISDLQNRINSKESTISQLQSVESDLRERNAALRGRIGDLRAESTSLNQLLTATNARLSELEGFAAGLSELDEKHLFSVSNGARIDGYALLWDYARTEIYSQLETDLDNKVLRGRSAWEIDRYIFQPTCIGGENFVQAVLCWPTWKPLIPRRKQCAGLSCFHFNLNPRARAARGAYRMFLREAAKLRPSYYI</sequence>
<evidence type="ECO:0000313" key="2">
    <source>
        <dbReference type="EMBL" id="OJZ92065.1"/>
    </source>
</evidence>
<accession>A0A1M3TZ91</accession>
<gene>
    <name evidence="2" type="ORF">ASPFODRAFT_27870</name>
</gene>
<dbReference type="AlphaFoldDB" id="A0A1M3TZ91"/>
<protein>
    <submittedName>
        <fullName evidence="2">Uncharacterized protein</fullName>
    </submittedName>
</protein>
<dbReference type="EMBL" id="KV878236">
    <property type="protein sequence ID" value="OJZ92065.1"/>
    <property type="molecule type" value="Genomic_DNA"/>
</dbReference>
<dbReference type="Proteomes" id="UP000184063">
    <property type="component" value="Unassembled WGS sequence"/>
</dbReference>
<feature type="region of interest" description="Disordered" evidence="1">
    <location>
        <begin position="1"/>
        <end position="23"/>
    </location>
</feature>
<evidence type="ECO:0000313" key="3">
    <source>
        <dbReference type="Proteomes" id="UP000184063"/>
    </source>
</evidence>
<organism evidence="2 3">
    <name type="scientific">Aspergillus luchuensis (strain CBS 106.47)</name>
    <dbReference type="NCBI Taxonomy" id="1137211"/>
    <lineage>
        <taxon>Eukaryota</taxon>
        <taxon>Fungi</taxon>
        <taxon>Dikarya</taxon>
        <taxon>Ascomycota</taxon>
        <taxon>Pezizomycotina</taxon>
        <taxon>Eurotiomycetes</taxon>
        <taxon>Eurotiomycetidae</taxon>
        <taxon>Eurotiales</taxon>
        <taxon>Aspergillaceae</taxon>
        <taxon>Aspergillus</taxon>
        <taxon>Aspergillus subgen. Circumdati</taxon>
    </lineage>
</organism>
<proteinExistence type="predicted"/>
<dbReference type="VEuPathDB" id="FungiDB:ASPFODRAFT_27870"/>
<evidence type="ECO:0000256" key="1">
    <source>
        <dbReference type="SAM" id="MobiDB-lite"/>
    </source>
</evidence>
<name>A0A1M3TZ91_ASPLC</name>
<feature type="compositionally biased region" description="Basic residues" evidence="1">
    <location>
        <begin position="10"/>
        <end position="20"/>
    </location>
</feature>
<dbReference type="Gene3D" id="1.20.5.340">
    <property type="match status" value="1"/>
</dbReference>
<reference evidence="3" key="1">
    <citation type="journal article" date="2017" name="Genome Biol.">
        <title>Comparative genomics reveals high biological diversity and specific adaptations in the industrially and medically important fungal genus Aspergillus.</title>
        <authorList>
            <person name="de Vries R.P."/>
            <person name="Riley R."/>
            <person name="Wiebenga A."/>
            <person name="Aguilar-Osorio G."/>
            <person name="Amillis S."/>
            <person name="Uchima C.A."/>
            <person name="Anderluh G."/>
            <person name="Asadollahi M."/>
            <person name="Askin M."/>
            <person name="Barry K."/>
            <person name="Battaglia E."/>
            <person name="Bayram O."/>
            <person name="Benocci T."/>
            <person name="Braus-Stromeyer S.A."/>
            <person name="Caldana C."/>
            <person name="Canovas D."/>
            <person name="Cerqueira G.C."/>
            <person name="Chen F."/>
            <person name="Chen W."/>
            <person name="Choi C."/>
            <person name="Clum A."/>
            <person name="Dos Santos R.A."/>
            <person name="Damasio A.R."/>
            <person name="Diallinas G."/>
            <person name="Emri T."/>
            <person name="Fekete E."/>
            <person name="Flipphi M."/>
            <person name="Freyberg S."/>
            <person name="Gallo A."/>
            <person name="Gournas C."/>
            <person name="Habgood R."/>
            <person name="Hainaut M."/>
            <person name="Harispe M.L."/>
            <person name="Henrissat B."/>
            <person name="Hilden K.S."/>
            <person name="Hope R."/>
            <person name="Hossain A."/>
            <person name="Karabika E."/>
            <person name="Karaffa L."/>
            <person name="Karanyi Z."/>
            <person name="Krasevec N."/>
            <person name="Kuo A."/>
            <person name="Kusch H."/>
            <person name="LaButti K."/>
            <person name="Lagendijk E.L."/>
            <person name="Lapidus A."/>
            <person name="Levasseur A."/>
            <person name="Lindquist E."/>
            <person name="Lipzen A."/>
            <person name="Logrieco A.F."/>
            <person name="MacCabe A."/>
            <person name="Maekelae M.R."/>
            <person name="Malavazi I."/>
            <person name="Melin P."/>
            <person name="Meyer V."/>
            <person name="Mielnichuk N."/>
            <person name="Miskei M."/>
            <person name="Molnar A.P."/>
            <person name="Mule G."/>
            <person name="Ngan C.Y."/>
            <person name="Orejas M."/>
            <person name="Orosz E."/>
            <person name="Ouedraogo J.P."/>
            <person name="Overkamp K.M."/>
            <person name="Park H.-S."/>
            <person name="Perrone G."/>
            <person name="Piumi F."/>
            <person name="Punt P.J."/>
            <person name="Ram A.F."/>
            <person name="Ramon A."/>
            <person name="Rauscher S."/>
            <person name="Record E."/>
            <person name="Riano-Pachon D.M."/>
            <person name="Robert V."/>
            <person name="Roehrig J."/>
            <person name="Ruller R."/>
            <person name="Salamov A."/>
            <person name="Salih N.S."/>
            <person name="Samson R.A."/>
            <person name="Sandor E."/>
            <person name="Sanguinetti M."/>
            <person name="Schuetze T."/>
            <person name="Sepcic K."/>
            <person name="Shelest E."/>
            <person name="Sherlock G."/>
            <person name="Sophianopoulou V."/>
            <person name="Squina F.M."/>
            <person name="Sun H."/>
            <person name="Susca A."/>
            <person name="Todd R.B."/>
            <person name="Tsang A."/>
            <person name="Unkles S.E."/>
            <person name="van de Wiele N."/>
            <person name="van Rossen-Uffink D."/>
            <person name="Oliveira J.V."/>
            <person name="Vesth T.C."/>
            <person name="Visser J."/>
            <person name="Yu J.-H."/>
            <person name="Zhou M."/>
            <person name="Andersen M.R."/>
            <person name="Archer D.B."/>
            <person name="Baker S.E."/>
            <person name="Benoit I."/>
            <person name="Brakhage A.A."/>
            <person name="Braus G.H."/>
            <person name="Fischer R."/>
            <person name="Frisvad J.C."/>
            <person name="Goldman G.H."/>
            <person name="Houbraken J."/>
            <person name="Oakley B."/>
            <person name="Pocsi I."/>
            <person name="Scazzocchio C."/>
            <person name="Seiboth B."/>
            <person name="vanKuyk P.A."/>
            <person name="Wortman J."/>
            <person name="Dyer P.S."/>
            <person name="Grigoriev I.V."/>
        </authorList>
    </citation>
    <scope>NUCLEOTIDE SEQUENCE [LARGE SCALE GENOMIC DNA]</scope>
    <source>
        <strain evidence="3">CBS 106.47</strain>
    </source>
</reference>